<sequence>MTSSEWLALGIDVGGVFDDDLGRAVLPGKDERLCPAFLGVCMGWSWALHMAQEIVSHQVSQTENFDKSDQIRDKQVAPLLQHGRPVLGIYVDNVAIIGGVPEDADKRMRAVCERFGQLGIPFAVTHGRSQAHLDTIGLRFDFARRELMHKSRRCWRLRLATLALLRRRKVRGSVSQVWGGHVIHHFSLLRPGMSCLHSFYRFIEFAGDNQKVLWPSVRQEMRLVIGLLFLGEAHLGAPIHENVYLGDSSAYGFSLMVTKSSQQEVRQATLHRERWRFIISPPPGLDGHHLGDFRPRGSCLDAGVGTRTKYGQQLLQQAERRPKPVQSWRPSRAPRPLVDVPNSIPTIGPEWDKQDRYTLLVAAPWQHTAEHINIKEMRVLLMGVRRCCRDRSALGHKVLLLKDNLVSVLVNSSRLSDMPLNLRAPLSMALLCNMGKRRTEQTSTSLGMPAAGRSATLSPSSSVNIPMPKRRPYGSSCRVDQVKTNKRGRVLCAKDSAGVLLPRAKQLQCRKVTSNTLARYHSALVEFEKWAKKNRSGMKTHKTLDSSMVEFMRQQYEAGRQSWEGSYLVFGYQLLRHTGLDSACLPESKKALKGWKTGAPGRMRLPYPEEVILDVADFAVDNNNGEAALAISLQLDGYLRPSEAINLTAGQVMPPARKAGRAYSKSWGIVLAPSEEEKPTKTGHFDDCVLIGDIQHEWLGPMLELIVQGKRPEERLFPSLTLASYERLFRDAMQKRFNNCIHATPHSVRHSGPSNDRFHKRRSLQQIQKRGRWASPKSVARYEKEALLLGIWRSIPDSKHAGISARARDLPLKLLRLLQKVPQ</sequence>
<comment type="caution">
    <text evidence="3">The sequence shown here is derived from an EMBL/GenBank/DDBJ whole genome shotgun (WGS) entry which is preliminary data.</text>
</comment>
<dbReference type="InterPro" id="IPR013762">
    <property type="entry name" value="Integrase-like_cat_sf"/>
</dbReference>
<feature type="region of interest" description="Disordered" evidence="2">
    <location>
        <begin position="443"/>
        <end position="476"/>
    </location>
</feature>
<protein>
    <submittedName>
        <fullName evidence="3">Uncharacterized protein</fullName>
    </submittedName>
</protein>
<name>A0A813KBS6_POLGL</name>
<gene>
    <name evidence="3" type="ORF">PGLA2088_LOCUS29609</name>
</gene>
<dbReference type="Proteomes" id="UP000626109">
    <property type="component" value="Unassembled WGS sequence"/>
</dbReference>
<evidence type="ECO:0000313" key="3">
    <source>
        <dbReference type="EMBL" id="CAE8695937.1"/>
    </source>
</evidence>
<dbReference type="GO" id="GO:0003677">
    <property type="term" value="F:DNA binding"/>
    <property type="evidence" value="ECO:0007669"/>
    <property type="project" value="InterPro"/>
</dbReference>
<proteinExistence type="predicted"/>
<dbReference type="SUPFAM" id="SSF56349">
    <property type="entry name" value="DNA breaking-rejoining enzymes"/>
    <property type="match status" value="1"/>
</dbReference>
<keyword evidence="1" id="KW-0233">DNA recombination</keyword>
<dbReference type="GO" id="GO:0015074">
    <property type="term" value="P:DNA integration"/>
    <property type="evidence" value="ECO:0007669"/>
    <property type="project" value="InterPro"/>
</dbReference>
<evidence type="ECO:0000313" key="4">
    <source>
        <dbReference type="Proteomes" id="UP000626109"/>
    </source>
</evidence>
<feature type="compositionally biased region" description="Polar residues" evidence="2">
    <location>
        <begin position="455"/>
        <end position="464"/>
    </location>
</feature>
<dbReference type="InterPro" id="IPR011010">
    <property type="entry name" value="DNA_brk_join_enz"/>
</dbReference>
<dbReference type="AlphaFoldDB" id="A0A813KBS6"/>
<dbReference type="Gene3D" id="1.10.443.10">
    <property type="entry name" value="Intergrase catalytic core"/>
    <property type="match status" value="1"/>
</dbReference>
<evidence type="ECO:0000256" key="2">
    <source>
        <dbReference type="SAM" id="MobiDB-lite"/>
    </source>
</evidence>
<reference evidence="3" key="1">
    <citation type="submission" date="2021-02" db="EMBL/GenBank/DDBJ databases">
        <authorList>
            <person name="Dougan E. K."/>
            <person name="Rhodes N."/>
            <person name="Thang M."/>
            <person name="Chan C."/>
        </authorList>
    </citation>
    <scope>NUCLEOTIDE SEQUENCE</scope>
</reference>
<dbReference type="GO" id="GO:0006310">
    <property type="term" value="P:DNA recombination"/>
    <property type="evidence" value="ECO:0007669"/>
    <property type="project" value="UniProtKB-KW"/>
</dbReference>
<dbReference type="EMBL" id="CAJNNW010028404">
    <property type="protein sequence ID" value="CAE8695937.1"/>
    <property type="molecule type" value="Genomic_DNA"/>
</dbReference>
<evidence type="ECO:0000256" key="1">
    <source>
        <dbReference type="ARBA" id="ARBA00023172"/>
    </source>
</evidence>
<organism evidence="3 4">
    <name type="scientific">Polarella glacialis</name>
    <name type="common">Dinoflagellate</name>
    <dbReference type="NCBI Taxonomy" id="89957"/>
    <lineage>
        <taxon>Eukaryota</taxon>
        <taxon>Sar</taxon>
        <taxon>Alveolata</taxon>
        <taxon>Dinophyceae</taxon>
        <taxon>Suessiales</taxon>
        <taxon>Suessiaceae</taxon>
        <taxon>Polarella</taxon>
    </lineage>
</organism>
<accession>A0A813KBS6</accession>